<dbReference type="AlphaFoldDB" id="A0A0C3J943"/>
<gene>
    <name evidence="1" type="ORF">M404DRAFT_1008510</name>
</gene>
<proteinExistence type="predicted"/>
<dbReference type="InParanoid" id="A0A0C3J943"/>
<evidence type="ECO:0000313" key="2">
    <source>
        <dbReference type="Proteomes" id="UP000054217"/>
    </source>
</evidence>
<reference evidence="1 2" key="1">
    <citation type="submission" date="2014-04" db="EMBL/GenBank/DDBJ databases">
        <authorList>
            <consortium name="DOE Joint Genome Institute"/>
            <person name="Kuo A."/>
            <person name="Kohler A."/>
            <person name="Costa M.D."/>
            <person name="Nagy L.G."/>
            <person name="Floudas D."/>
            <person name="Copeland A."/>
            <person name="Barry K.W."/>
            <person name="Cichocki N."/>
            <person name="Veneault-Fourrey C."/>
            <person name="LaButti K."/>
            <person name="Lindquist E.A."/>
            <person name="Lipzen A."/>
            <person name="Lundell T."/>
            <person name="Morin E."/>
            <person name="Murat C."/>
            <person name="Sun H."/>
            <person name="Tunlid A."/>
            <person name="Henrissat B."/>
            <person name="Grigoriev I.V."/>
            <person name="Hibbett D.S."/>
            <person name="Martin F."/>
            <person name="Nordberg H.P."/>
            <person name="Cantor M.N."/>
            <person name="Hua S.X."/>
        </authorList>
    </citation>
    <scope>NUCLEOTIDE SEQUENCE [LARGE SCALE GENOMIC DNA]</scope>
    <source>
        <strain evidence="1 2">Marx 270</strain>
    </source>
</reference>
<dbReference type="HOGENOM" id="CLU_2661324_0_0_1"/>
<keyword evidence="2" id="KW-1185">Reference proteome</keyword>
<protein>
    <submittedName>
        <fullName evidence="1">Uncharacterized protein</fullName>
    </submittedName>
</protein>
<dbReference type="EMBL" id="KN832108">
    <property type="protein sequence ID" value="KIN94211.1"/>
    <property type="molecule type" value="Genomic_DNA"/>
</dbReference>
<organism evidence="1 2">
    <name type="scientific">Pisolithus tinctorius Marx 270</name>
    <dbReference type="NCBI Taxonomy" id="870435"/>
    <lineage>
        <taxon>Eukaryota</taxon>
        <taxon>Fungi</taxon>
        <taxon>Dikarya</taxon>
        <taxon>Basidiomycota</taxon>
        <taxon>Agaricomycotina</taxon>
        <taxon>Agaricomycetes</taxon>
        <taxon>Agaricomycetidae</taxon>
        <taxon>Boletales</taxon>
        <taxon>Sclerodermatineae</taxon>
        <taxon>Pisolithaceae</taxon>
        <taxon>Pisolithus</taxon>
    </lineage>
</organism>
<accession>A0A0C3J943</accession>
<dbReference type="Proteomes" id="UP000054217">
    <property type="component" value="Unassembled WGS sequence"/>
</dbReference>
<evidence type="ECO:0000313" key="1">
    <source>
        <dbReference type="EMBL" id="KIN94211.1"/>
    </source>
</evidence>
<reference evidence="2" key="2">
    <citation type="submission" date="2015-01" db="EMBL/GenBank/DDBJ databases">
        <title>Evolutionary Origins and Diversification of the Mycorrhizal Mutualists.</title>
        <authorList>
            <consortium name="DOE Joint Genome Institute"/>
            <consortium name="Mycorrhizal Genomics Consortium"/>
            <person name="Kohler A."/>
            <person name="Kuo A."/>
            <person name="Nagy L.G."/>
            <person name="Floudas D."/>
            <person name="Copeland A."/>
            <person name="Barry K.W."/>
            <person name="Cichocki N."/>
            <person name="Veneault-Fourrey C."/>
            <person name="LaButti K."/>
            <person name="Lindquist E.A."/>
            <person name="Lipzen A."/>
            <person name="Lundell T."/>
            <person name="Morin E."/>
            <person name="Murat C."/>
            <person name="Riley R."/>
            <person name="Ohm R."/>
            <person name="Sun H."/>
            <person name="Tunlid A."/>
            <person name="Henrissat B."/>
            <person name="Grigoriev I.V."/>
            <person name="Hibbett D.S."/>
            <person name="Martin F."/>
        </authorList>
    </citation>
    <scope>NUCLEOTIDE SEQUENCE [LARGE SCALE GENOMIC DNA]</scope>
    <source>
        <strain evidence="2">Marx 270</strain>
    </source>
</reference>
<sequence length="76" mass="8336">MVQEIEALCEKLNSTEDEDEQRALEEDITGKARAASTCYLSTLMVHSLIDLVALLVWDLRGSGRTITTGKPTLSTP</sequence>
<name>A0A0C3J943_PISTI</name>